<evidence type="ECO:0000313" key="2">
    <source>
        <dbReference type="Proteomes" id="UP001597368"/>
    </source>
</evidence>
<evidence type="ECO:0000313" key="1">
    <source>
        <dbReference type="EMBL" id="MFD1933446.1"/>
    </source>
</evidence>
<accession>A0ABW4SXU0</accession>
<gene>
    <name evidence="1" type="ORF">ACFSKW_18475</name>
</gene>
<dbReference type="InterPro" id="IPR023374">
    <property type="entry name" value="AttH-like_dom_sf"/>
</dbReference>
<organism evidence="1 2">
    <name type="scientific">Nonomuraea mangrovi</name>
    <dbReference type="NCBI Taxonomy" id="2316207"/>
    <lineage>
        <taxon>Bacteria</taxon>
        <taxon>Bacillati</taxon>
        <taxon>Actinomycetota</taxon>
        <taxon>Actinomycetes</taxon>
        <taxon>Streptosporangiales</taxon>
        <taxon>Streptosporangiaceae</taxon>
        <taxon>Nonomuraea</taxon>
    </lineage>
</organism>
<reference evidence="2" key="1">
    <citation type="journal article" date="2019" name="Int. J. Syst. Evol. Microbiol.">
        <title>The Global Catalogue of Microorganisms (GCM) 10K type strain sequencing project: providing services to taxonomists for standard genome sequencing and annotation.</title>
        <authorList>
            <consortium name="The Broad Institute Genomics Platform"/>
            <consortium name="The Broad Institute Genome Sequencing Center for Infectious Disease"/>
            <person name="Wu L."/>
            <person name="Ma J."/>
        </authorList>
    </citation>
    <scope>NUCLEOTIDE SEQUENCE [LARGE SCALE GENOMIC DNA]</scope>
    <source>
        <strain evidence="2">ICMP 6774ER</strain>
    </source>
</reference>
<dbReference type="Proteomes" id="UP001597368">
    <property type="component" value="Unassembled WGS sequence"/>
</dbReference>
<sequence>MRFRRTSGFWTSPTSGQRYGTRWIVNIPALDTGLTVVAKPGHELQSAFGGLYEGAATVTGRYRGKPITGQAFVEQNGNWR</sequence>
<name>A0ABW4SXU0_9ACTN</name>
<protein>
    <submittedName>
        <fullName evidence="1">Lipocalin family protein</fullName>
    </submittedName>
</protein>
<proteinExistence type="predicted"/>
<keyword evidence="2" id="KW-1185">Reference proteome</keyword>
<dbReference type="EMBL" id="JBHUFV010000033">
    <property type="protein sequence ID" value="MFD1933446.1"/>
    <property type="molecule type" value="Genomic_DNA"/>
</dbReference>
<dbReference type="RefSeq" id="WP_379573490.1">
    <property type="nucleotide sequence ID" value="NZ_JBHUFV010000033.1"/>
</dbReference>
<dbReference type="SUPFAM" id="SSF159245">
    <property type="entry name" value="AttH-like"/>
    <property type="match status" value="1"/>
</dbReference>
<comment type="caution">
    <text evidence="1">The sequence shown here is derived from an EMBL/GenBank/DDBJ whole genome shotgun (WGS) entry which is preliminary data.</text>
</comment>
<dbReference type="Pfam" id="PF17186">
    <property type="entry name" value="Lipocalin_9"/>
    <property type="match status" value="1"/>
</dbReference>
<dbReference type="Gene3D" id="2.40.370.10">
    <property type="entry name" value="AttH-like domain"/>
    <property type="match status" value="1"/>
</dbReference>